<dbReference type="Gene3D" id="1.10.10.10">
    <property type="entry name" value="Winged helix-like DNA-binding domain superfamily/Winged helix DNA-binding domain"/>
    <property type="match status" value="1"/>
</dbReference>
<evidence type="ECO:0000256" key="1">
    <source>
        <dbReference type="ARBA" id="ARBA00010641"/>
    </source>
</evidence>
<dbReference type="CDD" id="cd06171">
    <property type="entry name" value="Sigma70_r4"/>
    <property type="match status" value="1"/>
</dbReference>
<dbReference type="InterPro" id="IPR039425">
    <property type="entry name" value="RNA_pol_sigma-70-like"/>
</dbReference>
<dbReference type="InterPro" id="IPR014284">
    <property type="entry name" value="RNA_pol_sigma-70_dom"/>
</dbReference>
<evidence type="ECO:0000313" key="8">
    <source>
        <dbReference type="Proteomes" id="UP000484015"/>
    </source>
</evidence>
<dbReference type="GO" id="GO:0003677">
    <property type="term" value="F:DNA binding"/>
    <property type="evidence" value="ECO:0007669"/>
    <property type="project" value="InterPro"/>
</dbReference>
<dbReference type="GO" id="GO:0016987">
    <property type="term" value="F:sigma factor activity"/>
    <property type="evidence" value="ECO:0007669"/>
    <property type="project" value="UniProtKB-KW"/>
</dbReference>
<feature type="domain" description="RNA polymerase sigma factor 70 region 4 type 2" evidence="5">
    <location>
        <begin position="86"/>
        <end position="137"/>
    </location>
</feature>
<dbReference type="InterPro" id="IPR013325">
    <property type="entry name" value="RNA_pol_sigma_r2"/>
</dbReference>
<dbReference type="SUPFAM" id="SSF88659">
    <property type="entry name" value="Sigma3 and sigma4 domains of RNA polymerase sigma factors"/>
    <property type="match status" value="1"/>
</dbReference>
<sequence>MPDDSNSLVACIPRLRRYARALVGDKAAADELVQDTMERGWHRLSTWRRGSDMRPWLFSILHGLYTERQRHGPAIAPAQERLEMRDMQAALQQLPPEQRAVLLLVALEEMRYDEVAEILQIPPGTVLSRLSRARERLRLVMLGQAPASPLKVVK</sequence>
<evidence type="ECO:0000256" key="4">
    <source>
        <dbReference type="ARBA" id="ARBA00023163"/>
    </source>
</evidence>
<evidence type="ECO:0000259" key="6">
    <source>
        <dbReference type="Pfam" id="PF22029"/>
    </source>
</evidence>
<dbReference type="RefSeq" id="WP_155441406.1">
    <property type="nucleotide sequence ID" value="NZ_WNLA01000020.1"/>
</dbReference>
<evidence type="ECO:0000259" key="5">
    <source>
        <dbReference type="Pfam" id="PF08281"/>
    </source>
</evidence>
<dbReference type="OrthoDB" id="9797134at2"/>
<reference evidence="7 8" key="1">
    <citation type="submission" date="2019-11" db="EMBL/GenBank/DDBJ databases">
        <title>Type strains purchased from KCTC, JCM and DSMZ.</title>
        <authorList>
            <person name="Lu H."/>
        </authorList>
    </citation>
    <scope>NUCLEOTIDE SEQUENCE [LARGE SCALE GENOMIC DNA]</scope>
    <source>
        <strain evidence="7 8">KCTC 42409</strain>
    </source>
</reference>
<dbReference type="AlphaFoldDB" id="A0A6L6Q701"/>
<dbReference type="EMBL" id="WNLA01000020">
    <property type="protein sequence ID" value="MTW05051.1"/>
    <property type="molecule type" value="Genomic_DNA"/>
</dbReference>
<dbReference type="Gene3D" id="1.10.1740.10">
    <property type="match status" value="1"/>
</dbReference>
<dbReference type="InterPro" id="IPR053866">
    <property type="entry name" value="PhyR_sigma2"/>
</dbReference>
<dbReference type="InterPro" id="IPR013324">
    <property type="entry name" value="RNA_pol_sigma_r3/r4-like"/>
</dbReference>
<feature type="domain" description="PhyR sigma2" evidence="6">
    <location>
        <begin position="9"/>
        <end position="62"/>
    </location>
</feature>
<evidence type="ECO:0000313" key="7">
    <source>
        <dbReference type="EMBL" id="MTW05051.1"/>
    </source>
</evidence>
<evidence type="ECO:0000256" key="2">
    <source>
        <dbReference type="ARBA" id="ARBA00023015"/>
    </source>
</evidence>
<dbReference type="GO" id="GO:0006352">
    <property type="term" value="P:DNA-templated transcription initiation"/>
    <property type="evidence" value="ECO:0007669"/>
    <property type="project" value="InterPro"/>
</dbReference>
<dbReference type="InterPro" id="IPR036388">
    <property type="entry name" value="WH-like_DNA-bd_sf"/>
</dbReference>
<gene>
    <name evidence="7" type="ORF">GM668_23520</name>
</gene>
<dbReference type="PANTHER" id="PTHR43133">
    <property type="entry name" value="RNA POLYMERASE ECF-TYPE SIGMA FACTO"/>
    <property type="match status" value="1"/>
</dbReference>
<dbReference type="NCBIfam" id="TIGR02937">
    <property type="entry name" value="sigma70-ECF"/>
    <property type="match status" value="1"/>
</dbReference>
<dbReference type="Proteomes" id="UP000484015">
    <property type="component" value="Unassembled WGS sequence"/>
</dbReference>
<accession>A0A6L6Q701</accession>
<name>A0A6L6Q701_9BURK</name>
<organism evidence="7 8">
    <name type="scientific">Pseudoduganella ginsengisoli</name>
    <dbReference type="NCBI Taxonomy" id="1462440"/>
    <lineage>
        <taxon>Bacteria</taxon>
        <taxon>Pseudomonadati</taxon>
        <taxon>Pseudomonadota</taxon>
        <taxon>Betaproteobacteria</taxon>
        <taxon>Burkholderiales</taxon>
        <taxon>Oxalobacteraceae</taxon>
        <taxon>Telluria group</taxon>
        <taxon>Pseudoduganella</taxon>
    </lineage>
</organism>
<dbReference type="Pfam" id="PF22029">
    <property type="entry name" value="PhyR_sigma2"/>
    <property type="match status" value="1"/>
</dbReference>
<keyword evidence="3" id="KW-0731">Sigma factor</keyword>
<dbReference type="Pfam" id="PF08281">
    <property type="entry name" value="Sigma70_r4_2"/>
    <property type="match status" value="1"/>
</dbReference>
<proteinExistence type="inferred from homology"/>
<keyword evidence="4" id="KW-0804">Transcription</keyword>
<dbReference type="PANTHER" id="PTHR43133:SF25">
    <property type="entry name" value="RNA POLYMERASE SIGMA FACTOR RFAY-RELATED"/>
    <property type="match status" value="1"/>
</dbReference>
<keyword evidence="8" id="KW-1185">Reference proteome</keyword>
<keyword evidence="2" id="KW-0805">Transcription regulation</keyword>
<evidence type="ECO:0000256" key="3">
    <source>
        <dbReference type="ARBA" id="ARBA00023082"/>
    </source>
</evidence>
<comment type="similarity">
    <text evidence="1">Belongs to the sigma-70 factor family. ECF subfamily.</text>
</comment>
<dbReference type="SUPFAM" id="SSF88946">
    <property type="entry name" value="Sigma2 domain of RNA polymerase sigma factors"/>
    <property type="match status" value="1"/>
</dbReference>
<comment type="caution">
    <text evidence="7">The sequence shown here is derived from an EMBL/GenBank/DDBJ whole genome shotgun (WGS) entry which is preliminary data.</text>
</comment>
<dbReference type="InterPro" id="IPR013249">
    <property type="entry name" value="RNA_pol_sigma70_r4_t2"/>
</dbReference>
<protein>
    <submittedName>
        <fullName evidence="7">Sigma-70 family RNA polymerase sigma factor</fullName>
    </submittedName>
</protein>